<dbReference type="PANTHER" id="PTHR43244:SF1">
    <property type="entry name" value="5,10-METHYLENETETRAHYDROMETHANOPTERIN REDUCTASE"/>
    <property type="match status" value="1"/>
</dbReference>
<evidence type="ECO:0000259" key="4">
    <source>
        <dbReference type="Pfam" id="PF01814"/>
    </source>
</evidence>
<dbReference type="RefSeq" id="WP_073788680.1">
    <property type="nucleotide sequence ID" value="NZ_LFBV01000003.1"/>
</dbReference>
<dbReference type="STRING" id="1048205.AB852_15930"/>
<organism evidence="5 6">
    <name type="scientific">Streptomyces uncialis</name>
    <dbReference type="NCBI Taxonomy" id="1048205"/>
    <lineage>
        <taxon>Bacteria</taxon>
        <taxon>Bacillati</taxon>
        <taxon>Actinomycetota</taxon>
        <taxon>Actinomycetes</taxon>
        <taxon>Kitasatosporales</taxon>
        <taxon>Streptomycetaceae</taxon>
        <taxon>Streptomyces</taxon>
    </lineage>
</organism>
<evidence type="ECO:0000313" key="6">
    <source>
        <dbReference type="Proteomes" id="UP000186455"/>
    </source>
</evidence>
<proteinExistence type="predicted"/>
<dbReference type="InterPro" id="IPR012312">
    <property type="entry name" value="Hemerythrin-like"/>
</dbReference>
<comment type="caution">
    <text evidence="5">The sequence shown here is derived from an EMBL/GenBank/DDBJ whole genome shotgun (WGS) entry which is preliminary data.</text>
</comment>
<dbReference type="Gene3D" id="3.20.20.30">
    <property type="entry name" value="Luciferase-like domain"/>
    <property type="match status" value="1"/>
</dbReference>
<dbReference type="GO" id="GO:0016705">
    <property type="term" value="F:oxidoreductase activity, acting on paired donors, with incorporation or reduction of molecular oxygen"/>
    <property type="evidence" value="ECO:0007669"/>
    <property type="project" value="InterPro"/>
</dbReference>
<keyword evidence="6" id="KW-1185">Reference proteome</keyword>
<dbReference type="Gene3D" id="1.20.120.520">
    <property type="entry name" value="nmb1532 protein domain like"/>
    <property type="match status" value="1"/>
</dbReference>
<dbReference type="Pfam" id="PF00296">
    <property type="entry name" value="Bac_luciferase"/>
    <property type="match status" value="1"/>
</dbReference>
<dbReference type="SUPFAM" id="SSF51679">
    <property type="entry name" value="Bacterial luciferase-like"/>
    <property type="match status" value="1"/>
</dbReference>
<feature type="domain" description="Hemerythrin-like" evidence="4">
    <location>
        <begin position="352"/>
        <end position="493"/>
    </location>
</feature>
<evidence type="ECO:0008006" key="7">
    <source>
        <dbReference type="Google" id="ProtNLM"/>
    </source>
</evidence>
<evidence type="ECO:0000313" key="5">
    <source>
        <dbReference type="EMBL" id="OKH94118.1"/>
    </source>
</evidence>
<dbReference type="PANTHER" id="PTHR43244">
    <property type="match status" value="1"/>
</dbReference>
<protein>
    <recommendedName>
        <fullName evidence="7">5,10-methylene tetrahydromethanopterin reductase</fullName>
    </recommendedName>
</protein>
<sequence>MTDHGHDLRFGAFLTPTAEGHDDLVRLATLADRSGLELLGVQDHPYQPAFLDTWTLLTHLAARTERVTLFPHVANLPLRPPAVLARSAATLDILSGGRAELGIGAGAFWDAIASLGGPRRTPGEAVDALEEAITVIRAMWTPGPGVDFEGRHHSLAGARPGPFPVHPLGIWVGSYKRRMLELTGRLADGWLPSSMYAPPGELTAMGRAIDDAALAAGRDPAAVRRIYTVAGRFSRLASDGFLDGPPEQWARQLTELALTEGMSGFVLAPSGADPERELRTFAEEVAPLVREAVGAARGGSSPAPDDDAAVELTRAPEHIDLWSADPLGEATRPRAPKRPATAGHPGGTGTRLVRIHDNLRQEMRQIRDAVAQVAAGRQDAASARSMINSLTLRQNYWTLGSFCTAYSRTLTTHHTIEDQFMFPELREKQDSLGPVVERLEQEHEVIAEALSRLDAALVTLVQDDSRMGEVQDLTQVLDRILTSHLDYEEEELVEPLDRLRINV</sequence>
<reference evidence="5 6" key="1">
    <citation type="submission" date="2015-06" db="EMBL/GenBank/DDBJ databases">
        <title>Cloning and characterization of the uncialamcin biosynthetic gene cluster.</title>
        <authorList>
            <person name="Yan X."/>
            <person name="Huang T."/>
            <person name="Ge H."/>
            <person name="Shen B."/>
        </authorList>
    </citation>
    <scope>NUCLEOTIDE SEQUENCE [LARGE SCALE GENOMIC DNA]</scope>
    <source>
        <strain evidence="5 6">DCA2648</strain>
    </source>
</reference>
<feature type="region of interest" description="Disordered" evidence="2">
    <location>
        <begin position="323"/>
        <end position="351"/>
    </location>
</feature>
<evidence type="ECO:0000259" key="3">
    <source>
        <dbReference type="Pfam" id="PF00296"/>
    </source>
</evidence>
<dbReference type="Pfam" id="PF01814">
    <property type="entry name" value="Hemerythrin"/>
    <property type="match status" value="1"/>
</dbReference>
<accession>A0A1Q4V8D8</accession>
<evidence type="ECO:0000256" key="2">
    <source>
        <dbReference type="SAM" id="MobiDB-lite"/>
    </source>
</evidence>
<dbReference type="Proteomes" id="UP000186455">
    <property type="component" value="Unassembled WGS sequence"/>
</dbReference>
<keyword evidence="1" id="KW-0560">Oxidoreductase</keyword>
<gene>
    <name evidence="5" type="ORF">AB852_15930</name>
</gene>
<dbReference type="InterPro" id="IPR050564">
    <property type="entry name" value="F420-G6PD/mer"/>
</dbReference>
<feature type="domain" description="Luciferase-like" evidence="3">
    <location>
        <begin position="17"/>
        <end position="228"/>
    </location>
</feature>
<dbReference type="InterPro" id="IPR011251">
    <property type="entry name" value="Luciferase-like_dom"/>
</dbReference>
<name>A0A1Q4V8D8_9ACTN</name>
<evidence type="ECO:0000256" key="1">
    <source>
        <dbReference type="ARBA" id="ARBA00023002"/>
    </source>
</evidence>
<dbReference type="CDD" id="cd12108">
    <property type="entry name" value="Hr-like"/>
    <property type="match status" value="1"/>
</dbReference>
<dbReference type="AlphaFoldDB" id="A0A1Q4V8D8"/>
<dbReference type="InterPro" id="IPR036661">
    <property type="entry name" value="Luciferase-like_sf"/>
</dbReference>
<dbReference type="EMBL" id="LFBV01000003">
    <property type="protein sequence ID" value="OKH94118.1"/>
    <property type="molecule type" value="Genomic_DNA"/>
</dbReference>